<dbReference type="PANTHER" id="PTHR13547">
    <property type="match status" value="1"/>
</dbReference>
<keyword evidence="1" id="KW-0677">Repeat</keyword>
<dbReference type="Gene3D" id="1.25.40.10">
    <property type="entry name" value="Tetratricopeptide repeat domain"/>
    <property type="match status" value="1"/>
</dbReference>
<reference evidence="3 4" key="1">
    <citation type="submission" date="2013-09" db="EMBL/GenBank/DDBJ databases">
        <title>Corchorus capsularis genome sequencing.</title>
        <authorList>
            <person name="Alam M."/>
            <person name="Haque M.S."/>
            <person name="Islam M.S."/>
            <person name="Emdad E.M."/>
            <person name="Islam M.M."/>
            <person name="Ahmed B."/>
            <person name="Halim A."/>
            <person name="Hossen Q.M.M."/>
            <person name="Hossain M.Z."/>
            <person name="Ahmed R."/>
            <person name="Khan M.M."/>
            <person name="Islam R."/>
            <person name="Rashid M.M."/>
            <person name="Khan S.A."/>
            <person name="Rahman M.S."/>
            <person name="Alam M."/>
        </authorList>
    </citation>
    <scope>NUCLEOTIDE SEQUENCE [LARGE SCALE GENOMIC DNA]</scope>
    <source>
        <strain evidence="4">cv. CVL-1</strain>
        <tissue evidence="3">Whole seedling</tissue>
    </source>
</reference>
<proteinExistence type="predicted"/>
<dbReference type="OMA" id="RCANEDT"/>
<dbReference type="Pfam" id="PF17177">
    <property type="entry name" value="PPR_long"/>
    <property type="match status" value="1"/>
</dbReference>
<dbReference type="AlphaFoldDB" id="A0A1R3HIH3"/>
<keyword evidence="4" id="KW-1185">Reference proteome</keyword>
<dbReference type="Gramene" id="OMO70156">
    <property type="protein sequence ID" value="OMO70156"/>
    <property type="gene ID" value="CCACVL1_19074"/>
</dbReference>
<dbReference type="EMBL" id="AWWV01011841">
    <property type="protein sequence ID" value="OMO70156.1"/>
    <property type="molecule type" value="Genomic_DNA"/>
</dbReference>
<protein>
    <submittedName>
        <fullName evidence="3">Proteinaceous RNase P 3-like protein</fullName>
    </submittedName>
</protein>
<dbReference type="Proteomes" id="UP000188268">
    <property type="component" value="Unassembled WGS sequence"/>
</dbReference>
<feature type="domain" description="PROP1-like PPR" evidence="2">
    <location>
        <begin position="6"/>
        <end position="78"/>
    </location>
</feature>
<dbReference type="InterPro" id="IPR011990">
    <property type="entry name" value="TPR-like_helical_dom_sf"/>
</dbReference>
<dbReference type="GO" id="GO:0001682">
    <property type="term" value="P:tRNA 5'-leader removal"/>
    <property type="evidence" value="ECO:0007669"/>
    <property type="project" value="TreeGrafter"/>
</dbReference>
<organism evidence="3 4">
    <name type="scientific">Corchorus capsularis</name>
    <name type="common">Jute</name>
    <dbReference type="NCBI Taxonomy" id="210143"/>
    <lineage>
        <taxon>Eukaryota</taxon>
        <taxon>Viridiplantae</taxon>
        <taxon>Streptophyta</taxon>
        <taxon>Embryophyta</taxon>
        <taxon>Tracheophyta</taxon>
        <taxon>Spermatophyta</taxon>
        <taxon>Magnoliopsida</taxon>
        <taxon>eudicotyledons</taxon>
        <taxon>Gunneridae</taxon>
        <taxon>Pentapetalae</taxon>
        <taxon>rosids</taxon>
        <taxon>malvids</taxon>
        <taxon>Malvales</taxon>
        <taxon>Malvaceae</taxon>
        <taxon>Grewioideae</taxon>
        <taxon>Apeibeae</taxon>
        <taxon>Corchorus</taxon>
    </lineage>
</organism>
<name>A0A1R3HIH3_COCAP</name>
<comment type="caution">
    <text evidence="3">The sequence shown here is derived from an EMBL/GenBank/DDBJ whole genome shotgun (WGS) entry which is preliminary data.</text>
</comment>
<evidence type="ECO:0000313" key="3">
    <source>
        <dbReference type="EMBL" id="OMO70156.1"/>
    </source>
</evidence>
<dbReference type="STRING" id="210143.A0A1R3HIH3"/>
<accession>A0A1R3HIH3</accession>
<dbReference type="OrthoDB" id="1729455at2759"/>
<dbReference type="GO" id="GO:0004526">
    <property type="term" value="F:ribonuclease P activity"/>
    <property type="evidence" value="ECO:0007669"/>
    <property type="project" value="TreeGrafter"/>
</dbReference>
<evidence type="ECO:0000259" key="2">
    <source>
        <dbReference type="Pfam" id="PF17177"/>
    </source>
</evidence>
<dbReference type="PANTHER" id="PTHR13547:SF13">
    <property type="entry name" value="PROTEINACEOUS RNASE P 2"/>
    <property type="match status" value="1"/>
</dbReference>
<dbReference type="InterPro" id="IPR033443">
    <property type="entry name" value="PROP1-like_PPR_dom"/>
</dbReference>
<evidence type="ECO:0000256" key="1">
    <source>
        <dbReference type="ARBA" id="ARBA00022737"/>
    </source>
</evidence>
<evidence type="ECO:0000313" key="4">
    <source>
        <dbReference type="Proteomes" id="UP000188268"/>
    </source>
</evidence>
<gene>
    <name evidence="3" type="ORF">CCACVL1_19074</name>
</gene>
<sequence>MAFQLQKLEAQKAYEVEEDINKVGLSLEEPQIAALLKVSAETGRGDRVYEYLQKLRRSARCANEDTGKVLKDWFSGKGSEVCSKGGKFDVGFVKEAIFRNGGGWHGLGWIGEGMWVVRKENVEPNGRCCCCGEQLGCVVLILMMPRLRGCSVGCRVGYGEGG</sequence>